<name>A0A1I8NK75_MUSDO</name>
<accession>A0A1I8NK75</accession>
<proteinExistence type="predicted"/>
<keyword evidence="1" id="KW-1133">Transmembrane helix</keyword>
<dbReference type="GeneID" id="105261788"/>
<dbReference type="OrthoDB" id="7945023at2759"/>
<evidence type="ECO:0000313" key="4">
    <source>
        <dbReference type="RefSeq" id="XP_011292399.1"/>
    </source>
</evidence>
<organism evidence="2">
    <name type="scientific">Musca domestica</name>
    <name type="common">House fly</name>
    <dbReference type="NCBI Taxonomy" id="7370"/>
    <lineage>
        <taxon>Eukaryota</taxon>
        <taxon>Metazoa</taxon>
        <taxon>Ecdysozoa</taxon>
        <taxon>Arthropoda</taxon>
        <taxon>Hexapoda</taxon>
        <taxon>Insecta</taxon>
        <taxon>Pterygota</taxon>
        <taxon>Neoptera</taxon>
        <taxon>Endopterygota</taxon>
        <taxon>Diptera</taxon>
        <taxon>Brachycera</taxon>
        <taxon>Muscomorpha</taxon>
        <taxon>Muscoidea</taxon>
        <taxon>Muscidae</taxon>
        <taxon>Musca</taxon>
    </lineage>
</organism>
<keyword evidence="3" id="KW-1185">Reference proteome</keyword>
<reference evidence="4" key="2">
    <citation type="submission" date="2025-04" db="UniProtKB">
        <authorList>
            <consortium name="RefSeq"/>
        </authorList>
    </citation>
    <scope>IDENTIFICATION</scope>
    <source>
        <strain evidence="4">Aabys</strain>
    </source>
</reference>
<dbReference type="EnsemblMetazoa" id="MDOA016487-RA">
    <property type="protein sequence ID" value="MDOA016487-PA"/>
    <property type="gene ID" value="MDOA016487"/>
</dbReference>
<dbReference type="VEuPathDB" id="VectorBase:MDOMA2_006907"/>
<dbReference type="KEGG" id="mde:105261788"/>
<gene>
    <name evidence="2" type="primary">105261788</name>
    <name evidence="4" type="synonym">LOC105261788</name>
</gene>
<keyword evidence="1" id="KW-0472">Membrane</keyword>
<dbReference type="VEuPathDB" id="VectorBase:MDOA016487"/>
<sequence length="43" mass="5406">MDAFTWFCIYFWFLFFIIFGPMVFFICIHLPEVSVQYIKKLRF</sequence>
<dbReference type="Proteomes" id="UP001652621">
    <property type="component" value="Unplaced"/>
</dbReference>
<protein>
    <submittedName>
        <fullName evidence="4">Uncharacterized protein LOC105261788</fullName>
    </submittedName>
</protein>
<reference evidence="2" key="1">
    <citation type="submission" date="2020-05" db="UniProtKB">
        <authorList>
            <consortium name="EnsemblMetazoa"/>
        </authorList>
    </citation>
    <scope>IDENTIFICATION</scope>
    <source>
        <strain evidence="2">Aabys</strain>
    </source>
</reference>
<dbReference type="RefSeq" id="XP_011292399.1">
    <property type="nucleotide sequence ID" value="XM_011294097.2"/>
</dbReference>
<evidence type="ECO:0000313" key="3">
    <source>
        <dbReference type="Proteomes" id="UP001652621"/>
    </source>
</evidence>
<keyword evidence="1" id="KW-0812">Transmembrane</keyword>
<dbReference type="AlphaFoldDB" id="A0A1I8NK75"/>
<feature type="transmembrane region" description="Helical" evidence="1">
    <location>
        <begin position="6"/>
        <end position="30"/>
    </location>
</feature>
<evidence type="ECO:0000256" key="1">
    <source>
        <dbReference type="SAM" id="Phobius"/>
    </source>
</evidence>
<evidence type="ECO:0000313" key="2">
    <source>
        <dbReference type="EnsemblMetazoa" id="MDOA016487-PA"/>
    </source>
</evidence>